<evidence type="ECO:0000313" key="2">
    <source>
        <dbReference type="Proteomes" id="UP000663866"/>
    </source>
</evidence>
<keyword evidence="2" id="KW-1185">Reference proteome</keyword>
<evidence type="ECO:0000313" key="1">
    <source>
        <dbReference type="EMBL" id="CAF4678152.1"/>
    </source>
</evidence>
<sequence length="36" mass="4144">AAVNYLLHDAINLLLHSALVHNMLTVRYNRKMPLLD</sequence>
<dbReference type="EMBL" id="CAJOBG010094620">
    <property type="protein sequence ID" value="CAF4678152.1"/>
    <property type="molecule type" value="Genomic_DNA"/>
</dbReference>
<feature type="non-terminal residue" evidence="1">
    <location>
        <position position="1"/>
    </location>
</feature>
<reference evidence="1" key="1">
    <citation type="submission" date="2021-02" db="EMBL/GenBank/DDBJ databases">
        <authorList>
            <person name="Nowell W R."/>
        </authorList>
    </citation>
    <scope>NUCLEOTIDE SEQUENCE</scope>
</reference>
<comment type="caution">
    <text evidence="1">The sequence shown here is derived from an EMBL/GenBank/DDBJ whole genome shotgun (WGS) entry which is preliminary data.</text>
</comment>
<name>A0A821H291_9BILA</name>
<organism evidence="1 2">
    <name type="scientific">Rotaria magnacalcarata</name>
    <dbReference type="NCBI Taxonomy" id="392030"/>
    <lineage>
        <taxon>Eukaryota</taxon>
        <taxon>Metazoa</taxon>
        <taxon>Spiralia</taxon>
        <taxon>Gnathifera</taxon>
        <taxon>Rotifera</taxon>
        <taxon>Eurotatoria</taxon>
        <taxon>Bdelloidea</taxon>
        <taxon>Philodinida</taxon>
        <taxon>Philodinidae</taxon>
        <taxon>Rotaria</taxon>
    </lineage>
</organism>
<proteinExistence type="predicted"/>
<dbReference type="AlphaFoldDB" id="A0A821H291"/>
<accession>A0A821H291</accession>
<gene>
    <name evidence="1" type="ORF">OVN521_LOCUS47628</name>
</gene>
<dbReference type="Proteomes" id="UP000663866">
    <property type="component" value="Unassembled WGS sequence"/>
</dbReference>
<protein>
    <submittedName>
        <fullName evidence="1">Uncharacterized protein</fullName>
    </submittedName>
</protein>